<protein>
    <submittedName>
        <fullName evidence="3">Phosphohydrolase</fullName>
    </submittedName>
</protein>
<feature type="transmembrane region" description="Helical" evidence="1">
    <location>
        <begin position="385"/>
        <end position="405"/>
    </location>
</feature>
<dbReference type="PANTHER" id="PTHR36442:SF1">
    <property type="entry name" value="CYCLIC-DI-AMP PHOSPHODIESTERASE PGPH"/>
    <property type="match status" value="1"/>
</dbReference>
<dbReference type="CDD" id="cd00077">
    <property type="entry name" value="HDc"/>
    <property type="match status" value="1"/>
</dbReference>
<evidence type="ECO:0000313" key="3">
    <source>
        <dbReference type="EMBL" id="PWI24875.1"/>
    </source>
</evidence>
<feature type="transmembrane region" description="Helical" evidence="1">
    <location>
        <begin position="339"/>
        <end position="358"/>
    </location>
</feature>
<dbReference type="Proteomes" id="UP000245938">
    <property type="component" value="Unassembled WGS sequence"/>
</dbReference>
<dbReference type="EMBL" id="QFVR01000015">
    <property type="protein sequence ID" value="PWI24875.1"/>
    <property type="molecule type" value="Genomic_DNA"/>
</dbReference>
<dbReference type="GO" id="GO:0016787">
    <property type="term" value="F:hydrolase activity"/>
    <property type="evidence" value="ECO:0007669"/>
    <property type="project" value="UniProtKB-KW"/>
</dbReference>
<dbReference type="Gene3D" id="1.10.3210.10">
    <property type="entry name" value="Hypothetical protein af1432"/>
    <property type="match status" value="1"/>
</dbReference>
<feature type="domain" description="HD/PDEase" evidence="2">
    <location>
        <begin position="499"/>
        <end position="654"/>
    </location>
</feature>
<feature type="transmembrane region" description="Helical" evidence="1">
    <location>
        <begin position="447"/>
        <end position="470"/>
    </location>
</feature>
<keyword evidence="1" id="KW-1133">Transmembrane helix</keyword>
<dbReference type="InterPro" id="IPR011621">
    <property type="entry name" value="Metal-dep_PHydrolase_7TM_intra"/>
</dbReference>
<keyword evidence="1" id="KW-0812">Transmembrane</keyword>
<dbReference type="OrthoDB" id="9806952at2"/>
<feature type="transmembrane region" description="Helical" evidence="1">
    <location>
        <begin position="363"/>
        <end position="379"/>
    </location>
</feature>
<gene>
    <name evidence="3" type="ORF">DEX24_11485</name>
</gene>
<keyword evidence="3" id="KW-0378">Hydrolase</keyword>
<dbReference type="SUPFAM" id="SSF109604">
    <property type="entry name" value="HD-domain/PDEase-like"/>
    <property type="match status" value="1"/>
</dbReference>
<evidence type="ECO:0000313" key="4">
    <source>
        <dbReference type="Proteomes" id="UP000245938"/>
    </source>
</evidence>
<feature type="transmembrane region" description="Helical" evidence="1">
    <location>
        <begin position="12"/>
        <end position="32"/>
    </location>
</feature>
<feature type="transmembrane region" description="Helical" evidence="1">
    <location>
        <begin position="280"/>
        <end position="301"/>
    </location>
</feature>
<dbReference type="SMART" id="SM00471">
    <property type="entry name" value="HDc"/>
    <property type="match status" value="1"/>
</dbReference>
<organism evidence="3 4">
    <name type="scientific">Kurthia sibirica</name>
    <dbReference type="NCBI Taxonomy" id="202750"/>
    <lineage>
        <taxon>Bacteria</taxon>
        <taxon>Bacillati</taxon>
        <taxon>Bacillota</taxon>
        <taxon>Bacilli</taxon>
        <taxon>Bacillales</taxon>
        <taxon>Caryophanaceae</taxon>
        <taxon>Kurthia</taxon>
    </lineage>
</organism>
<dbReference type="Pfam" id="PF07698">
    <property type="entry name" value="7TM-7TMR_HD"/>
    <property type="match status" value="1"/>
</dbReference>
<evidence type="ECO:0000256" key="1">
    <source>
        <dbReference type="SAM" id="Phobius"/>
    </source>
</evidence>
<keyword evidence="1" id="KW-0472">Membrane</keyword>
<accession>A0A2U3AK33</accession>
<reference evidence="3 4" key="1">
    <citation type="submission" date="2018-05" db="EMBL/GenBank/DDBJ databases">
        <title>Kurthia sibirica genome sequence.</title>
        <authorList>
            <person name="Maclea K.S."/>
            <person name="Goen A.E."/>
        </authorList>
    </citation>
    <scope>NUCLEOTIDE SEQUENCE [LARGE SCALE GENOMIC DNA]</scope>
    <source>
        <strain evidence="3 4">ATCC 49154</strain>
    </source>
</reference>
<comment type="caution">
    <text evidence="3">The sequence shown here is derived from an EMBL/GenBank/DDBJ whole genome shotgun (WGS) entry which is preliminary data.</text>
</comment>
<dbReference type="PANTHER" id="PTHR36442">
    <property type="entry name" value="CYCLIC-DI-AMP PHOSPHODIESTERASE PGPH"/>
    <property type="match status" value="1"/>
</dbReference>
<dbReference type="InterPro" id="IPR006674">
    <property type="entry name" value="HD_domain"/>
</dbReference>
<dbReference type="InterPro" id="IPR006675">
    <property type="entry name" value="HDIG_dom"/>
</dbReference>
<dbReference type="RefSeq" id="WP_109306571.1">
    <property type="nucleotide sequence ID" value="NZ_BJUF01000054.1"/>
</dbReference>
<keyword evidence="4" id="KW-1185">Reference proteome</keyword>
<dbReference type="NCBIfam" id="TIGR00277">
    <property type="entry name" value="HDIG"/>
    <property type="match status" value="1"/>
</dbReference>
<sequence length="711" mass="79593">MTAFITKLLKIIRFPILLASVLLITGVLQYLLMSNDVKGQHYDLKLFQVSPETIRSVKTVEDTEKTKKDRDAAAEEVTPVYMYSEEKGKNQVSLVNTFFDYVVENQSKIKGESVKVKRKELDKQTTALKKDLANLAEDFPGVKLTDTDLHVLLKASSTEIKQARNDIVRAVTDQMSVPIREDQLADAKATVERNIRYSSSFPEKLKGIGIRIARNALIVNETKDEKATKERIELARSNVDPTRILQGQIIVQEGQVVDRAIYHQLELTGLLSTHQSKKPMFGLALLILLQMIFLFSLFRSNKDKTDIIKTRDVFITSIVYLASIATMELFNILEGEFEVIIGFLFPTAIAPLLLRILVSERTAILTTVMLGLSAGIIFQEGYSTVIQMEVALYIIIGGMACIIFTRRIENRSKILQTSFQVAAINILYIAFYLLLTQTNYEAKELTYYLIAAIVSALASGAFAIGILPFLESGFGIISSFKLIELSNPNHPLLKKILMEAPGTYHHSIMVANLAEAACEAVGANGLLARVGCYYHDIGKTVRPGFFVENQMNGFNPHDQLPPDASSDIIISHVADGVKILEKHKMPKEIIDVAQQHHGTTLVKFFYFKAKELDDTIDENKFRYAGPKPQTKENAIICVADSVEAAVRSLKEPNAEKIKKLVHAIAQDKLMDGQFDECDLSIKELKTIEKVFCETLNGTFHSRIEYPKESKS</sequence>
<dbReference type="AlphaFoldDB" id="A0A2U3AK33"/>
<dbReference type="InterPro" id="IPR052722">
    <property type="entry name" value="PgpH_phosphodiesterase"/>
</dbReference>
<name>A0A2U3AK33_9BACL</name>
<dbReference type="InterPro" id="IPR003607">
    <property type="entry name" value="HD/PDEase_dom"/>
</dbReference>
<feature type="transmembrane region" description="Helical" evidence="1">
    <location>
        <begin position="313"/>
        <end position="333"/>
    </location>
</feature>
<proteinExistence type="predicted"/>
<dbReference type="InterPro" id="IPR011624">
    <property type="entry name" value="Metal-dep_PHydrolase_7TM_extra"/>
</dbReference>
<dbReference type="Pfam" id="PF01966">
    <property type="entry name" value="HD"/>
    <property type="match status" value="1"/>
</dbReference>
<feature type="transmembrane region" description="Helical" evidence="1">
    <location>
        <begin position="417"/>
        <end position="435"/>
    </location>
</feature>
<dbReference type="Pfam" id="PF07697">
    <property type="entry name" value="7TMR-HDED"/>
    <property type="match status" value="1"/>
</dbReference>
<evidence type="ECO:0000259" key="2">
    <source>
        <dbReference type="SMART" id="SM00471"/>
    </source>
</evidence>